<dbReference type="EMBL" id="JACVVK020000485">
    <property type="protein sequence ID" value="KAK7471630.1"/>
    <property type="molecule type" value="Genomic_DNA"/>
</dbReference>
<comment type="caution">
    <text evidence="1">The sequence shown here is derived from an EMBL/GenBank/DDBJ whole genome shotgun (WGS) entry which is preliminary data.</text>
</comment>
<name>A0ABD0JDM5_9CAEN</name>
<reference evidence="1 2" key="1">
    <citation type="journal article" date="2023" name="Sci. Data">
        <title>Genome assembly of the Korean intertidal mud-creeper Batillaria attramentaria.</title>
        <authorList>
            <person name="Patra A.K."/>
            <person name="Ho P.T."/>
            <person name="Jun S."/>
            <person name="Lee S.J."/>
            <person name="Kim Y."/>
            <person name="Won Y.J."/>
        </authorList>
    </citation>
    <scope>NUCLEOTIDE SEQUENCE [LARGE SCALE GENOMIC DNA]</scope>
    <source>
        <strain evidence="1">Wonlab-2016</strain>
    </source>
</reference>
<evidence type="ECO:0000313" key="2">
    <source>
        <dbReference type="Proteomes" id="UP001519460"/>
    </source>
</evidence>
<dbReference type="AlphaFoldDB" id="A0ABD0JDM5"/>
<protein>
    <submittedName>
        <fullName evidence="1">Uncharacterized protein</fullName>
    </submittedName>
</protein>
<sequence>MQQQIIIANHTIFSRWRLPAHMAPWPRLVGGGRGWWGGVGGEGGAGGEGLVEREGRGGEVGGRAGRNSAEVWVVTTSTLGLLLSIQTHLLVYAGLST</sequence>
<keyword evidence="2" id="KW-1185">Reference proteome</keyword>
<evidence type="ECO:0000313" key="1">
    <source>
        <dbReference type="EMBL" id="KAK7471630.1"/>
    </source>
</evidence>
<dbReference type="Proteomes" id="UP001519460">
    <property type="component" value="Unassembled WGS sequence"/>
</dbReference>
<proteinExistence type="predicted"/>
<gene>
    <name evidence="1" type="ORF">BaRGS_00035727</name>
</gene>
<accession>A0ABD0JDM5</accession>
<organism evidence="1 2">
    <name type="scientific">Batillaria attramentaria</name>
    <dbReference type="NCBI Taxonomy" id="370345"/>
    <lineage>
        <taxon>Eukaryota</taxon>
        <taxon>Metazoa</taxon>
        <taxon>Spiralia</taxon>
        <taxon>Lophotrochozoa</taxon>
        <taxon>Mollusca</taxon>
        <taxon>Gastropoda</taxon>
        <taxon>Caenogastropoda</taxon>
        <taxon>Sorbeoconcha</taxon>
        <taxon>Cerithioidea</taxon>
        <taxon>Batillariidae</taxon>
        <taxon>Batillaria</taxon>
    </lineage>
</organism>